<keyword evidence="5 10" id="KW-0720">Serine protease</keyword>
<dbReference type="Proteomes" id="UP000504602">
    <property type="component" value="Unplaced"/>
</dbReference>
<feature type="domain" description="Peptidase S1" evidence="13">
    <location>
        <begin position="162"/>
        <end position="394"/>
    </location>
</feature>
<evidence type="ECO:0000313" key="14">
    <source>
        <dbReference type="Proteomes" id="UP000504602"/>
    </source>
</evidence>
<evidence type="ECO:0000256" key="9">
    <source>
        <dbReference type="ARBA" id="ARBA00023157"/>
    </source>
</evidence>
<evidence type="ECO:0000256" key="2">
    <source>
        <dbReference type="ARBA" id="ARBA00022670"/>
    </source>
</evidence>
<comment type="subcellular location">
    <subcellularLocation>
        <location evidence="1">Membrane</location>
        <topology evidence="1">Single-pass type II membrane protein</topology>
    </subcellularLocation>
</comment>
<dbReference type="GO" id="GO:0006508">
    <property type="term" value="P:proteolysis"/>
    <property type="evidence" value="ECO:0007669"/>
    <property type="project" value="UniProtKB-KW"/>
</dbReference>
<organism evidence="14 15">
    <name type="scientific">Geospiza fortis</name>
    <name type="common">Medium ground-finch</name>
    <dbReference type="NCBI Taxonomy" id="48883"/>
    <lineage>
        <taxon>Eukaryota</taxon>
        <taxon>Metazoa</taxon>
        <taxon>Chordata</taxon>
        <taxon>Craniata</taxon>
        <taxon>Vertebrata</taxon>
        <taxon>Euteleostomi</taxon>
        <taxon>Archelosauria</taxon>
        <taxon>Archosauria</taxon>
        <taxon>Dinosauria</taxon>
        <taxon>Saurischia</taxon>
        <taxon>Theropoda</taxon>
        <taxon>Coelurosauria</taxon>
        <taxon>Aves</taxon>
        <taxon>Neognathae</taxon>
        <taxon>Neoaves</taxon>
        <taxon>Telluraves</taxon>
        <taxon>Australaves</taxon>
        <taxon>Passeriformes</taxon>
        <taxon>Thraupidae</taxon>
        <taxon>Geospiza</taxon>
    </lineage>
</organism>
<dbReference type="SUPFAM" id="SSF50494">
    <property type="entry name" value="Trypsin-like serine proteases"/>
    <property type="match status" value="1"/>
</dbReference>
<evidence type="ECO:0000313" key="15">
    <source>
        <dbReference type="RefSeq" id="XP_014167426.1"/>
    </source>
</evidence>
<dbReference type="InterPro" id="IPR033116">
    <property type="entry name" value="TRYPSIN_SER"/>
</dbReference>
<evidence type="ECO:0000256" key="7">
    <source>
        <dbReference type="ARBA" id="ARBA00022989"/>
    </source>
</evidence>
<dbReference type="SUPFAM" id="SSF82671">
    <property type="entry name" value="SEA domain"/>
    <property type="match status" value="1"/>
</dbReference>
<dbReference type="SMART" id="SM00020">
    <property type="entry name" value="Tryp_SPc"/>
    <property type="match status" value="1"/>
</dbReference>
<dbReference type="PROSITE" id="PS00134">
    <property type="entry name" value="TRYPSIN_HIS"/>
    <property type="match status" value="1"/>
</dbReference>
<dbReference type="InterPro" id="IPR018114">
    <property type="entry name" value="TRYPSIN_HIS"/>
</dbReference>
<dbReference type="AlphaFoldDB" id="A0A6I9ZCY2"/>
<keyword evidence="6" id="KW-0735">Signal-anchor</keyword>
<feature type="domain" description="SEA" evidence="12">
    <location>
        <begin position="39"/>
        <end position="148"/>
    </location>
</feature>
<dbReference type="Pfam" id="PF01390">
    <property type="entry name" value="SEA"/>
    <property type="match status" value="1"/>
</dbReference>
<evidence type="ECO:0000256" key="4">
    <source>
        <dbReference type="ARBA" id="ARBA00022801"/>
    </source>
</evidence>
<dbReference type="Gene3D" id="3.30.70.960">
    <property type="entry name" value="SEA domain"/>
    <property type="match status" value="1"/>
</dbReference>
<dbReference type="PANTHER" id="PTHR24252:SF28">
    <property type="entry name" value="TRANSMEMBRANE PROTEASE SERINE 11C ISOFORM X1"/>
    <property type="match status" value="1"/>
</dbReference>
<keyword evidence="3 11" id="KW-0812">Transmembrane</keyword>
<dbReference type="PANTHER" id="PTHR24252">
    <property type="entry name" value="ACROSIN-RELATED"/>
    <property type="match status" value="1"/>
</dbReference>
<reference evidence="15" key="1">
    <citation type="submission" date="2025-08" db="UniProtKB">
        <authorList>
            <consortium name="RefSeq"/>
        </authorList>
    </citation>
    <scope>IDENTIFICATION</scope>
</reference>
<sequence length="395" mass="44264">MDRAVRRLEPWKIAVIVVSVIVALALIIGLITFLLCHDQDRYYNASFQITNVDYNPQYERQTTEEFRNLSEHIETMMSQVFRGSFLSKRYIRSHVVSLSEATTRGQVNSVLLRRLKAISTLLNVDQSTIKLTELNKEKGDNLLNNCCGIRSQTSSFTGVERITGGQHAREGEWPWQASIQLDGSHRCGASIISNTWLVTAAHCFRGVRDPRRWTASFGILLRPPKQKKLVRKIIVHERYGDVLLDHEYDVAVVELASPIEFTSDVHSVCLPEASHVFPDNSSCFVTGWGALENDGYSVNQLRQAEVRIISTAVCNRRQVYGGAITAGMLCAGYLDGQVDACQGDSGGPLVHANSRGIWYLVGIVSWGDECAKPNKPGVYTRVTYYRNWIHSKTGI</sequence>
<keyword evidence="4 10" id="KW-0378">Hydrolase</keyword>
<dbReference type="InterPro" id="IPR001254">
    <property type="entry name" value="Trypsin_dom"/>
</dbReference>
<gene>
    <name evidence="15" type="primary">LOC102032370</name>
</gene>
<evidence type="ECO:0000259" key="13">
    <source>
        <dbReference type="PROSITE" id="PS50240"/>
    </source>
</evidence>
<evidence type="ECO:0000256" key="6">
    <source>
        <dbReference type="ARBA" id="ARBA00022968"/>
    </source>
</evidence>
<dbReference type="PROSITE" id="PS50240">
    <property type="entry name" value="TRYPSIN_DOM"/>
    <property type="match status" value="1"/>
</dbReference>
<evidence type="ECO:0000256" key="5">
    <source>
        <dbReference type="ARBA" id="ARBA00022825"/>
    </source>
</evidence>
<dbReference type="GeneID" id="102032370"/>
<proteinExistence type="predicted"/>
<dbReference type="Pfam" id="PF00089">
    <property type="entry name" value="Trypsin"/>
    <property type="match status" value="1"/>
</dbReference>
<evidence type="ECO:0000256" key="3">
    <source>
        <dbReference type="ARBA" id="ARBA00022692"/>
    </source>
</evidence>
<dbReference type="InterPro" id="IPR043504">
    <property type="entry name" value="Peptidase_S1_PA_chymotrypsin"/>
</dbReference>
<dbReference type="InterPro" id="IPR000082">
    <property type="entry name" value="SEA_dom"/>
</dbReference>
<feature type="transmembrane region" description="Helical" evidence="11">
    <location>
        <begin position="12"/>
        <end position="35"/>
    </location>
</feature>
<evidence type="ECO:0000256" key="1">
    <source>
        <dbReference type="ARBA" id="ARBA00004606"/>
    </source>
</evidence>
<accession>A0A6I9ZCY2</accession>
<dbReference type="OrthoDB" id="9425590at2759"/>
<keyword evidence="2 10" id="KW-0645">Protease</keyword>
<dbReference type="GO" id="GO:0004252">
    <property type="term" value="F:serine-type endopeptidase activity"/>
    <property type="evidence" value="ECO:0007669"/>
    <property type="project" value="InterPro"/>
</dbReference>
<name>A0A6I9ZCY2_GEOFO</name>
<dbReference type="RefSeq" id="XP_014167426.1">
    <property type="nucleotide sequence ID" value="XM_014311951.2"/>
</dbReference>
<dbReference type="PROSITE" id="PS00135">
    <property type="entry name" value="TRYPSIN_SER"/>
    <property type="match status" value="1"/>
</dbReference>
<keyword evidence="14" id="KW-1185">Reference proteome</keyword>
<dbReference type="PRINTS" id="PR00722">
    <property type="entry name" value="CHYMOTRYPSIN"/>
</dbReference>
<evidence type="ECO:0000256" key="10">
    <source>
        <dbReference type="RuleBase" id="RU363034"/>
    </source>
</evidence>
<dbReference type="InterPro" id="IPR036364">
    <property type="entry name" value="SEA_dom_sf"/>
</dbReference>
<protein>
    <submittedName>
        <fullName evidence="15">Transmembrane protease serine 11E-like isoform X2</fullName>
    </submittedName>
</protein>
<keyword evidence="8 11" id="KW-0472">Membrane</keyword>
<dbReference type="GO" id="GO:0016020">
    <property type="term" value="C:membrane"/>
    <property type="evidence" value="ECO:0007669"/>
    <property type="project" value="UniProtKB-SubCell"/>
</dbReference>
<dbReference type="InterPro" id="IPR009003">
    <property type="entry name" value="Peptidase_S1_PA"/>
</dbReference>
<dbReference type="FunFam" id="2.40.10.10:FF:000003">
    <property type="entry name" value="Transmembrane serine protease 3"/>
    <property type="match status" value="1"/>
</dbReference>
<evidence type="ECO:0000259" key="12">
    <source>
        <dbReference type="PROSITE" id="PS50024"/>
    </source>
</evidence>
<keyword evidence="9" id="KW-1015">Disulfide bond</keyword>
<dbReference type="Gene3D" id="2.40.10.10">
    <property type="entry name" value="Trypsin-like serine proteases"/>
    <property type="match status" value="2"/>
</dbReference>
<dbReference type="PROSITE" id="PS50024">
    <property type="entry name" value="SEA"/>
    <property type="match status" value="1"/>
</dbReference>
<keyword evidence="7 11" id="KW-1133">Transmembrane helix</keyword>
<dbReference type="InterPro" id="IPR001314">
    <property type="entry name" value="Peptidase_S1A"/>
</dbReference>
<evidence type="ECO:0000256" key="11">
    <source>
        <dbReference type="SAM" id="Phobius"/>
    </source>
</evidence>
<evidence type="ECO:0000256" key="8">
    <source>
        <dbReference type="ARBA" id="ARBA00023136"/>
    </source>
</evidence>
<dbReference type="CDD" id="cd00190">
    <property type="entry name" value="Tryp_SPc"/>
    <property type="match status" value="1"/>
</dbReference>